<dbReference type="Gene3D" id="3.40.710.10">
    <property type="entry name" value="DD-peptidase/beta-lactamase superfamily"/>
    <property type="match status" value="1"/>
</dbReference>
<keyword evidence="7" id="KW-0645">Protease</keyword>
<evidence type="ECO:0000256" key="10">
    <source>
        <dbReference type="ARBA" id="ARBA00022801"/>
    </source>
</evidence>
<dbReference type="InterPro" id="IPR001460">
    <property type="entry name" value="PCN-bd_Tpept"/>
</dbReference>
<evidence type="ECO:0000256" key="7">
    <source>
        <dbReference type="ARBA" id="ARBA00022670"/>
    </source>
</evidence>
<dbReference type="InterPro" id="IPR036950">
    <property type="entry name" value="PBP_transglycosylase"/>
</dbReference>
<dbReference type="Proteomes" id="UP000682802">
    <property type="component" value="Chromosome 1"/>
</dbReference>
<dbReference type="SUPFAM" id="SSF53955">
    <property type="entry name" value="Lysozyme-like"/>
    <property type="match status" value="1"/>
</dbReference>
<keyword evidence="11" id="KW-0133">Cell shape</keyword>
<dbReference type="EMBL" id="CP076128">
    <property type="protein sequence ID" value="QWG07146.1"/>
    <property type="molecule type" value="Genomic_DNA"/>
</dbReference>
<evidence type="ECO:0000256" key="14">
    <source>
        <dbReference type="ARBA" id="ARBA00023268"/>
    </source>
</evidence>
<evidence type="ECO:0000256" key="2">
    <source>
        <dbReference type="ARBA" id="ARBA00004752"/>
    </source>
</evidence>
<keyword evidence="6" id="KW-0121">Carboxypeptidase</keyword>
<feature type="compositionally biased region" description="Basic residues" evidence="18">
    <location>
        <begin position="754"/>
        <end position="771"/>
    </location>
</feature>
<evidence type="ECO:0000256" key="9">
    <source>
        <dbReference type="ARBA" id="ARBA00022679"/>
    </source>
</evidence>
<protein>
    <submittedName>
        <fullName evidence="22">Transglycosylase domain-containing protein</fullName>
    </submittedName>
</protein>
<dbReference type="InterPro" id="IPR050396">
    <property type="entry name" value="Glycosyltr_51/Transpeptidase"/>
</dbReference>
<dbReference type="PANTHER" id="PTHR32282:SF11">
    <property type="entry name" value="PENICILLIN-BINDING PROTEIN 1B"/>
    <property type="match status" value="1"/>
</dbReference>
<evidence type="ECO:0000256" key="8">
    <source>
        <dbReference type="ARBA" id="ARBA00022676"/>
    </source>
</evidence>
<dbReference type="Pfam" id="PF00912">
    <property type="entry name" value="Transgly"/>
    <property type="match status" value="1"/>
</dbReference>
<keyword evidence="10" id="KW-0378">Hydrolase</keyword>
<feature type="transmembrane region" description="Helical" evidence="19">
    <location>
        <begin position="37"/>
        <end position="60"/>
    </location>
</feature>
<evidence type="ECO:0000256" key="19">
    <source>
        <dbReference type="SAM" id="Phobius"/>
    </source>
</evidence>
<evidence type="ECO:0000256" key="15">
    <source>
        <dbReference type="ARBA" id="ARBA00023316"/>
    </source>
</evidence>
<keyword evidence="5" id="KW-1003">Cell membrane</keyword>
<evidence type="ECO:0000256" key="3">
    <source>
        <dbReference type="ARBA" id="ARBA00007090"/>
    </source>
</evidence>
<evidence type="ECO:0000256" key="16">
    <source>
        <dbReference type="ARBA" id="ARBA00034000"/>
    </source>
</evidence>
<name>A0ABX8GUV9_9BACT</name>
<keyword evidence="15" id="KW-0961">Cell wall biogenesis/degradation</keyword>
<reference evidence="22 23" key="1">
    <citation type="submission" date="2021-05" db="EMBL/GenBank/DDBJ databases">
        <title>Comparative genomic studies on the polysaccharide-degrading batcterial strains of the Flammeovirga genus.</title>
        <authorList>
            <person name="Zewei F."/>
            <person name="Zheng Z."/>
            <person name="Yu L."/>
            <person name="Ruyue G."/>
            <person name="Yanhong M."/>
            <person name="Yuanyuan C."/>
            <person name="Jingyan G."/>
            <person name="Wenjun H."/>
        </authorList>
    </citation>
    <scope>NUCLEOTIDE SEQUENCE [LARGE SCALE GENOMIC DNA]</scope>
    <source>
        <strain evidence="22 23">YS10</strain>
    </source>
</reference>
<evidence type="ECO:0000256" key="12">
    <source>
        <dbReference type="ARBA" id="ARBA00022984"/>
    </source>
</evidence>
<comment type="similarity">
    <text evidence="4">In the N-terminal section; belongs to the glycosyltransferase 51 family.</text>
</comment>
<evidence type="ECO:0000259" key="21">
    <source>
        <dbReference type="Pfam" id="PF00912"/>
    </source>
</evidence>
<comment type="catalytic activity">
    <reaction evidence="16">
        <text>Preferential cleavage: (Ac)2-L-Lys-D-Ala-|-D-Ala. Also transpeptidation of peptidyl-alanyl moieties that are N-acyl substituents of D-alanine.</text>
        <dbReference type="EC" id="3.4.16.4"/>
    </reaction>
</comment>
<evidence type="ECO:0000256" key="1">
    <source>
        <dbReference type="ARBA" id="ARBA00004236"/>
    </source>
</evidence>
<feature type="compositionally biased region" description="Basic and acidic residues" evidence="18">
    <location>
        <begin position="744"/>
        <end position="753"/>
    </location>
</feature>
<keyword evidence="12" id="KW-0573">Peptidoglycan synthesis</keyword>
<feature type="domain" description="Penicillin-binding protein transpeptidase" evidence="20">
    <location>
        <begin position="420"/>
        <end position="657"/>
    </location>
</feature>
<proteinExistence type="inferred from homology"/>
<keyword evidence="9" id="KW-0808">Transferase</keyword>
<comment type="subcellular location">
    <subcellularLocation>
        <location evidence="1">Cell membrane</location>
    </subcellularLocation>
</comment>
<evidence type="ECO:0000256" key="4">
    <source>
        <dbReference type="ARBA" id="ARBA00007739"/>
    </source>
</evidence>
<keyword evidence="8" id="KW-0328">Glycosyltransferase</keyword>
<dbReference type="Gene3D" id="1.10.3810.10">
    <property type="entry name" value="Biosynthetic peptidoglycan transglycosylase-like"/>
    <property type="match status" value="1"/>
</dbReference>
<evidence type="ECO:0000313" key="22">
    <source>
        <dbReference type="EMBL" id="QWG07146.1"/>
    </source>
</evidence>
<organism evidence="22 23">
    <name type="scientific">Flammeovirga kamogawensis</name>
    <dbReference type="NCBI Taxonomy" id="373891"/>
    <lineage>
        <taxon>Bacteria</taxon>
        <taxon>Pseudomonadati</taxon>
        <taxon>Bacteroidota</taxon>
        <taxon>Cytophagia</taxon>
        <taxon>Cytophagales</taxon>
        <taxon>Flammeovirgaceae</taxon>
        <taxon>Flammeovirga</taxon>
    </lineage>
</organism>
<keyword evidence="14" id="KW-0511">Multifunctional enzyme</keyword>
<keyword evidence="19" id="KW-1133">Transmembrane helix</keyword>
<dbReference type="InterPro" id="IPR012338">
    <property type="entry name" value="Beta-lactam/transpept-like"/>
</dbReference>
<gene>
    <name evidence="22" type="ORF">KM029_17870</name>
</gene>
<evidence type="ECO:0000313" key="23">
    <source>
        <dbReference type="Proteomes" id="UP000682802"/>
    </source>
</evidence>
<evidence type="ECO:0000256" key="6">
    <source>
        <dbReference type="ARBA" id="ARBA00022645"/>
    </source>
</evidence>
<comment type="catalytic activity">
    <reaction evidence="17">
        <text>[GlcNAc-(1-&gt;4)-Mur2Ac(oyl-L-Ala-gamma-D-Glu-L-Lys-D-Ala-D-Ala)](n)-di-trans,octa-cis-undecaprenyl diphosphate + beta-D-GlcNAc-(1-&gt;4)-Mur2Ac(oyl-L-Ala-gamma-D-Glu-L-Lys-D-Ala-D-Ala)-di-trans,octa-cis-undecaprenyl diphosphate = [GlcNAc-(1-&gt;4)-Mur2Ac(oyl-L-Ala-gamma-D-Glu-L-Lys-D-Ala-D-Ala)](n+1)-di-trans,octa-cis-undecaprenyl diphosphate + di-trans,octa-cis-undecaprenyl diphosphate + H(+)</text>
        <dbReference type="Rhea" id="RHEA:23708"/>
        <dbReference type="Rhea" id="RHEA-COMP:9602"/>
        <dbReference type="Rhea" id="RHEA-COMP:9603"/>
        <dbReference type="ChEBI" id="CHEBI:15378"/>
        <dbReference type="ChEBI" id="CHEBI:58405"/>
        <dbReference type="ChEBI" id="CHEBI:60033"/>
        <dbReference type="ChEBI" id="CHEBI:78435"/>
        <dbReference type="EC" id="2.4.99.28"/>
    </reaction>
</comment>
<dbReference type="PANTHER" id="PTHR32282">
    <property type="entry name" value="BINDING PROTEIN TRANSPEPTIDASE, PUTATIVE-RELATED"/>
    <property type="match status" value="1"/>
</dbReference>
<keyword evidence="23" id="KW-1185">Reference proteome</keyword>
<evidence type="ECO:0000256" key="13">
    <source>
        <dbReference type="ARBA" id="ARBA00023136"/>
    </source>
</evidence>
<feature type="domain" description="Glycosyl transferase family 51" evidence="21">
    <location>
        <begin position="88"/>
        <end position="265"/>
    </location>
</feature>
<feature type="region of interest" description="Disordered" evidence="18">
    <location>
        <begin position="744"/>
        <end position="771"/>
    </location>
</feature>
<dbReference type="InterPro" id="IPR001264">
    <property type="entry name" value="Glyco_trans_51"/>
</dbReference>
<dbReference type="Pfam" id="PF00905">
    <property type="entry name" value="Transpeptidase"/>
    <property type="match status" value="1"/>
</dbReference>
<keyword evidence="13 19" id="KW-0472">Membrane</keyword>
<dbReference type="RefSeq" id="WP_144074547.1">
    <property type="nucleotide sequence ID" value="NZ_CP076128.1"/>
</dbReference>
<keyword evidence="19" id="KW-0812">Transmembrane</keyword>
<evidence type="ECO:0000256" key="5">
    <source>
        <dbReference type="ARBA" id="ARBA00022475"/>
    </source>
</evidence>
<evidence type="ECO:0000259" key="20">
    <source>
        <dbReference type="Pfam" id="PF00905"/>
    </source>
</evidence>
<sequence>MNKILEVWQKNVIPYLTIILQKVKVFYQYLTKHKNKVIGGCFGVIGAGLLFILLFLSGVFGSSYSDEELINFENETASIIYSEDNILLGKFFAENRTNISYDQLPKHLVNALVATEDARYFEHEGVDSRSVLRVLFKSILLGDKSSGGGSTITQQLAKNMFGRKDYGPFSMLINKSNEIKIAQQLEELFSKEELLSMYLNTIPFGEDVYGIESASERFFNKKVSDLKIEESAVLIGMLKANTYYNPRLYPRHSLKRRSVVLHQMQKYDYISKIEYDSLIQLPLQLDYANPENQGIANYFLVHVKNDAQKIISEYNKKHNSHLDIESDGLIITTSLNAKLQYYALQAFQKQLSKMQSLIEKQYKSGTSKKELDSIVAKHLKRLKSGDPTEMREYFTWDGTKTAQLSLSDSIRKELTLLHAGFLALNPQDGFIKAWVGGIDFRTHPYDQVTAKRQLASTFKPILYTAALEKGIRPCKYLKNEISETNDDEAWQPENYSKTTGGMYSMAASLAKSLNIPTVNLYNDVGYASLKELWEKMEFSYAIKDYPSTALGTSDASLLELVRAYASFANGGFLINPRFITSIKTAEGKTIYQSSEVVTSKRVISEESSLLMSAMLQKALNNGTGASMRSVYGVRLPLAGKTGTSQSYGDAWFASFNPNLVMVTRVGASSQAVHFNNGRYGAGSTLALPITALTLQKVESNKELSHELFTYFPALPHYLDGSLDCEDFKEGTDVQMFFNNMFKKKTDEEKETKRQERKKRRQERKKRRQQNL</sequence>
<dbReference type="SUPFAM" id="SSF56601">
    <property type="entry name" value="beta-lactamase/transpeptidase-like"/>
    <property type="match status" value="1"/>
</dbReference>
<dbReference type="InterPro" id="IPR023346">
    <property type="entry name" value="Lysozyme-like_dom_sf"/>
</dbReference>
<comment type="pathway">
    <text evidence="2">Cell wall biogenesis; peptidoglycan biosynthesis.</text>
</comment>
<evidence type="ECO:0000256" key="18">
    <source>
        <dbReference type="SAM" id="MobiDB-lite"/>
    </source>
</evidence>
<evidence type="ECO:0000256" key="11">
    <source>
        <dbReference type="ARBA" id="ARBA00022960"/>
    </source>
</evidence>
<accession>A0ABX8GUV9</accession>
<evidence type="ECO:0000256" key="17">
    <source>
        <dbReference type="ARBA" id="ARBA00049902"/>
    </source>
</evidence>
<comment type="similarity">
    <text evidence="3">In the C-terminal section; belongs to the transpeptidase family.</text>
</comment>